<dbReference type="InterPro" id="IPR036097">
    <property type="entry name" value="HisK_dim/P_sf"/>
</dbReference>
<evidence type="ECO:0000256" key="1">
    <source>
        <dbReference type="ARBA" id="ARBA00000085"/>
    </source>
</evidence>
<feature type="domain" description="Histidine kinase" evidence="8">
    <location>
        <begin position="300"/>
        <end position="531"/>
    </location>
</feature>
<dbReference type="EC" id="2.7.13.3" evidence="2"/>
<dbReference type="InterPro" id="IPR036890">
    <property type="entry name" value="HATPase_C_sf"/>
</dbReference>
<proteinExistence type="predicted"/>
<dbReference type="SUPFAM" id="SSF47384">
    <property type="entry name" value="Homodimeric domain of signal transducing histidine kinase"/>
    <property type="match status" value="1"/>
</dbReference>
<evidence type="ECO:0000256" key="5">
    <source>
        <dbReference type="ARBA" id="ARBA00023012"/>
    </source>
</evidence>
<evidence type="ECO:0000256" key="2">
    <source>
        <dbReference type="ARBA" id="ARBA00012438"/>
    </source>
</evidence>
<dbReference type="EMBL" id="JAMPKM010000007">
    <property type="protein sequence ID" value="MEP0818070.1"/>
    <property type="molecule type" value="Genomic_DNA"/>
</dbReference>
<comment type="catalytic activity">
    <reaction evidence="1">
        <text>ATP + protein L-histidine = ADP + protein N-phospho-L-histidine.</text>
        <dbReference type="EC" id="2.7.13.3"/>
    </reaction>
</comment>
<dbReference type="InterPro" id="IPR001610">
    <property type="entry name" value="PAC"/>
</dbReference>
<evidence type="ECO:0000313" key="11">
    <source>
        <dbReference type="EMBL" id="MEP0818070.1"/>
    </source>
</evidence>
<feature type="domain" description="PAC" evidence="10">
    <location>
        <begin position="224"/>
        <end position="276"/>
    </location>
</feature>
<dbReference type="CDD" id="cd00130">
    <property type="entry name" value="PAS"/>
    <property type="match status" value="1"/>
</dbReference>
<dbReference type="PANTHER" id="PTHR43547">
    <property type="entry name" value="TWO-COMPONENT HISTIDINE KINASE"/>
    <property type="match status" value="1"/>
</dbReference>
<evidence type="ECO:0000259" key="10">
    <source>
        <dbReference type="PROSITE" id="PS50113"/>
    </source>
</evidence>
<dbReference type="InterPro" id="IPR013655">
    <property type="entry name" value="PAS_fold_3"/>
</dbReference>
<dbReference type="Gene3D" id="3.30.565.10">
    <property type="entry name" value="Histidine kinase-like ATPase, C-terminal domain"/>
    <property type="match status" value="1"/>
</dbReference>
<dbReference type="PANTHER" id="PTHR43547:SF2">
    <property type="entry name" value="HYBRID SIGNAL TRANSDUCTION HISTIDINE KINASE C"/>
    <property type="match status" value="1"/>
</dbReference>
<dbReference type="Gene3D" id="3.40.50.2300">
    <property type="match status" value="2"/>
</dbReference>
<feature type="modified residue" description="4-aspartylphosphate" evidence="6">
    <location>
        <position position="57"/>
    </location>
</feature>
<protein>
    <recommendedName>
        <fullName evidence="2">histidine kinase</fullName>
        <ecNumber evidence="2">2.7.13.3</ecNumber>
    </recommendedName>
</protein>
<gene>
    <name evidence="11" type="ORF">NC998_13295</name>
</gene>
<dbReference type="InterPro" id="IPR003661">
    <property type="entry name" value="HisK_dim/P_dom"/>
</dbReference>
<dbReference type="SUPFAM" id="SSF55785">
    <property type="entry name" value="PYP-like sensor domain (PAS domain)"/>
    <property type="match status" value="1"/>
</dbReference>
<keyword evidence="7" id="KW-0175">Coiled coil</keyword>
<dbReference type="InterPro" id="IPR001789">
    <property type="entry name" value="Sig_transdc_resp-reg_receiver"/>
</dbReference>
<feature type="domain" description="Response regulatory" evidence="9">
    <location>
        <begin position="562"/>
        <end position="680"/>
    </location>
</feature>
<keyword evidence="5" id="KW-0902">Two-component regulatory system</keyword>
<dbReference type="PRINTS" id="PR00344">
    <property type="entry name" value="BCTRLSENSOR"/>
</dbReference>
<organism evidence="11 12">
    <name type="scientific">Trichocoleus desertorum GB2-A4</name>
    <dbReference type="NCBI Taxonomy" id="2933944"/>
    <lineage>
        <taxon>Bacteria</taxon>
        <taxon>Bacillati</taxon>
        <taxon>Cyanobacteriota</taxon>
        <taxon>Cyanophyceae</taxon>
        <taxon>Leptolyngbyales</taxon>
        <taxon>Trichocoleusaceae</taxon>
        <taxon>Trichocoleus</taxon>
    </lineage>
</organism>
<dbReference type="Pfam" id="PF00072">
    <property type="entry name" value="Response_reg"/>
    <property type="match status" value="2"/>
</dbReference>
<dbReference type="Gene3D" id="3.30.450.20">
    <property type="entry name" value="PAS domain"/>
    <property type="match status" value="1"/>
</dbReference>
<feature type="modified residue" description="4-aspartylphosphate" evidence="6">
    <location>
        <position position="611"/>
    </location>
</feature>
<dbReference type="SUPFAM" id="SSF55874">
    <property type="entry name" value="ATPase domain of HSP90 chaperone/DNA topoisomerase II/histidine kinase"/>
    <property type="match status" value="1"/>
</dbReference>
<feature type="coiled-coil region" evidence="7">
    <location>
        <begin position="261"/>
        <end position="290"/>
    </location>
</feature>
<evidence type="ECO:0000256" key="7">
    <source>
        <dbReference type="SAM" id="Coils"/>
    </source>
</evidence>
<dbReference type="CDD" id="cd16922">
    <property type="entry name" value="HATPase_EvgS-ArcB-TorS-like"/>
    <property type="match status" value="1"/>
</dbReference>
<dbReference type="Pfam" id="PF00512">
    <property type="entry name" value="HisKA"/>
    <property type="match status" value="1"/>
</dbReference>
<dbReference type="SUPFAM" id="SSF52172">
    <property type="entry name" value="CheY-like"/>
    <property type="match status" value="2"/>
</dbReference>
<dbReference type="CDD" id="cd00082">
    <property type="entry name" value="HisKA"/>
    <property type="match status" value="1"/>
</dbReference>
<dbReference type="SMART" id="SM00387">
    <property type="entry name" value="HATPase_c"/>
    <property type="match status" value="1"/>
</dbReference>
<accession>A0ABV0J8H0</accession>
<dbReference type="PROSITE" id="PS50109">
    <property type="entry name" value="HIS_KIN"/>
    <property type="match status" value="1"/>
</dbReference>
<keyword evidence="12" id="KW-1185">Reference proteome</keyword>
<dbReference type="Pfam" id="PF02518">
    <property type="entry name" value="HATPase_c"/>
    <property type="match status" value="1"/>
</dbReference>
<keyword evidence="3 6" id="KW-0597">Phosphoprotein</keyword>
<dbReference type="NCBIfam" id="TIGR00229">
    <property type="entry name" value="sensory_box"/>
    <property type="match status" value="1"/>
</dbReference>
<dbReference type="InterPro" id="IPR000014">
    <property type="entry name" value="PAS"/>
</dbReference>
<keyword evidence="4" id="KW-0808">Transferase</keyword>
<reference evidence="11 12" key="1">
    <citation type="submission" date="2022-04" db="EMBL/GenBank/DDBJ databases">
        <title>Positive selection, recombination, and allopatry shape intraspecific diversity of widespread and dominant cyanobacteria.</title>
        <authorList>
            <person name="Wei J."/>
            <person name="Shu W."/>
            <person name="Hu C."/>
        </authorList>
    </citation>
    <scope>NUCLEOTIDE SEQUENCE [LARGE SCALE GENOMIC DNA]</scope>
    <source>
        <strain evidence="11 12">GB2-A4</strain>
    </source>
</reference>
<evidence type="ECO:0000256" key="4">
    <source>
        <dbReference type="ARBA" id="ARBA00022777"/>
    </source>
</evidence>
<dbReference type="RefSeq" id="WP_190432492.1">
    <property type="nucleotide sequence ID" value="NZ_JAMPKM010000007.1"/>
</dbReference>
<sequence length="688" mass="75827">MSSEPKVNVLLVDDYPENLLALEAILESLGQNLVRASSGEEALRCLLHQDFAVILLDVQMPGIDGFETATLIRERTRSQHTPIIFMTAFSSSDSLVFKGYSLGAVDYLLKPVKPEILLSKVSVFVDLFKKTEEVKRQAAQLSAINAELKQSEERFRSLSACSPVGIFLTDMAGCCTYTNPRYQVICGLDEAASLGEGWLRSVYLEDRPRAAQEWLAYTKKGREYSDEFRFQAPDGTIRWTHVRSSPMVSDHGKLLGHVGTIEDVTERKQAEEARAQFMREQIARQEAEAANRIKDEFLAILSHELRTPLNAMLGWARLLRTRKFDEATTTKALETIERNAKVQAQLIEDILDVSRIIRGKLRLVIRSVNPIGVIEAAMDTLRPMADSKSIQVETKFDPPGELILGDPDRLQQVVWNLLSNAIKFTPEEGKVEVSLSFGQEDVASDNGQGQPQRYAQIQVTDTGIGISPEFLPYVFDRFRQADSTTTRPYGGLGLGLAIVRHLVELHGGTVEAASNPDGPGARFIVKLPQAATLIDPQDAEEGYPMTHLAAVNTEVPSLSSFRVLVVDDDPDTREFLSTALAQYGAEVNIVSCVADAVTALGDFKPNVLVSDIGMPDADGYQLIRQIRRLGAEQGGNIPAIALTAYTRVEERKRAIEAGFQMHLAKPIEPGELVAAVAKLVQPASQLQA</sequence>
<dbReference type="SMART" id="SM00448">
    <property type="entry name" value="REC"/>
    <property type="match status" value="2"/>
</dbReference>
<dbReference type="InterPro" id="IPR003594">
    <property type="entry name" value="HATPase_dom"/>
</dbReference>
<evidence type="ECO:0000313" key="12">
    <source>
        <dbReference type="Proteomes" id="UP001464891"/>
    </source>
</evidence>
<dbReference type="InterPro" id="IPR000700">
    <property type="entry name" value="PAS-assoc_C"/>
</dbReference>
<evidence type="ECO:0000259" key="9">
    <source>
        <dbReference type="PROSITE" id="PS50110"/>
    </source>
</evidence>
<dbReference type="InterPro" id="IPR005467">
    <property type="entry name" value="His_kinase_dom"/>
</dbReference>
<dbReference type="InterPro" id="IPR004358">
    <property type="entry name" value="Sig_transdc_His_kin-like_C"/>
</dbReference>
<dbReference type="PROSITE" id="PS50110">
    <property type="entry name" value="RESPONSE_REGULATORY"/>
    <property type="match status" value="2"/>
</dbReference>
<dbReference type="CDD" id="cd17580">
    <property type="entry name" value="REC_2_DhkD-like"/>
    <property type="match status" value="1"/>
</dbReference>
<dbReference type="InterPro" id="IPR035965">
    <property type="entry name" value="PAS-like_dom_sf"/>
</dbReference>
<evidence type="ECO:0000256" key="3">
    <source>
        <dbReference type="ARBA" id="ARBA00022553"/>
    </source>
</evidence>
<dbReference type="SMART" id="SM00091">
    <property type="entry name" value="PAS"/>
    <property type="match status" value="1"/>
</dbReference>
<feature type="domain" description="Response regulatory" evidence="9">
    <location>
        <begin position="8"/>
        <end position="125"/>
    </location>
</feature>
<dbReference type="Proteomes" id="UP001464891">
    <property type="component" value="Unassembled WGS sequence"/>
</dbReference>
<dbReference type="SMART" id="SM00086">
    <property type="entry name" value="PAC"/>
    <property type="match status" value="1"/>
</dbReference>
<dbReference type="Pfam" id="PF08447">
    <property type="entry name" value="PAS_3"/>
    <property type="match status" value="1"/>
</dbReference>
<evidence type="ECO:0000259" key="8">
    <source>
        <dbReference type="PROSITE" id="PS50109"/>
    </source>
</evidence>
<dbReference type="Gene3D" id="1.10.287.130">
    <property type="match status" value="1"/>
</dbReference>
<keyword evidence="4" id="KW-0418">Kinase</keyword>
<dbReference type="InterPro" id="IPR011006">
    <property type="entry name" value="CheY-like_superfamily"/>
</dbReference>
<name>A0ABV0J8H0_9CYAN</name>
<dbReference type="PROSITE" id="PS50113">
    <property type="entry name" value="PAC"/>
    <property type="match status" value="1"/>
</dbReference>
<evidence type="ECO:0000256" key="6">
    <source>
        <dbReference type="PROSITE-ProRule" id="PRU00169"/>
    </source>
</evidence>
<dbReference type="SMART" id="SM00388">
    <property type="entry name" value="HisKA"/>
    <property type="match status" value="1"/>
</dbReference>
<comment type="caution">
    <text evidence="11">The sequence shown here is derived from an EMBL/GenBank/DDBJ whole genome shotgun (WGS) entry which is preliminary data.</text>
</comment>